<dbReference type="Pfam" id="PF01252">
    <property type="entry name" value="Peptidase_A8"/>
    <property type="match status" value="1"/>
</dbReference>
<sequence>MRPQDGTIRQGNPGGASAAPLFDGGGSSRPGTWALAASATLLGLALDQASKWWILTAVMDPPRLIPVAPFFNLTLGFNRGVSFGLLAADSPATPWLLSGFALAVLLGFGIWLARDSQPRHGLAAGLIGGGALGNVVDRLRQGAVTDFLDFHWAGYHWPAFNIADTLIFLGAALLVLGARTRNAAPMVLAKPGGDIRHERTRG</sequence>
<evidence type="ECO:0000256" key="6">
    <source>
        <dbReference type="ARBA" id="ARBA00022801"/>
    </source>
</evidence>
<feature type="region of interest" description="Disordered" evidence="12">
    <location>
        <begin position="1"/>
        <end position="22"/>
    </location>
</feature>
<dbReference type="PRINTS" id="PR00781">
    <property type="entry name" value="LIPOSIGPTASE"/>
</dbReference>
<keyword evidence="2 9" id="KW-1003">Cell membrane</keyword>
<feature type="transmembrane region" description="Helical" evidence="9">
    <location>
        <begin position="94"/>
        <end position="113"/>
    </location>
</feature>
<evidence type="ECO:0000313" key="14">
    <source>
        <dbReference type="Proteomes" id="UP000603940"/>
    </source>
</evidence>
<reference evidence="13 14" key="1">
    <citation type="journal article" date="2009" name="Int. J. Syst. Evol. Microbiol.">
        <title>Transfer of Teichococcus ludipueritiae and Muricoccus roseus to the genus Roseomonas, as Roseomonas ludipueritiae comb. nov. and Roseomonas rosea comb. nov., respectively, and emended description of the genus Roseomonas.</title>
        <authorList>
            <person name="Sanchez-Porro C."/>
            <person name="Gallego V."/>
            <person name="Busse H.J."/>
            <person name="Kampfer P."/>
            <person name="Ventosa A."/>
        </authorList>
    </citation>
    <scope>NUCLEOTIDE SEQUENCE [LARGE SCALE GENOMIC DNA]</scope>
    <source>
        <strain evidence="13 14">DSM 14915</strain>
    </source>
</reference>
<keyword evidence="6 9" id="KW-0378">Hydrolase</keyword>
<keyword evidence="14" id="KW-1185">Reference proteome</keyword>
<dbReference type="EC" id="3.4.23.36" evidence="9"/>
<evidence type="ECO:0000256" key="1">
    <source>
        <dbReference type="ARBA" id="ARBA00006139"/>
    </source>
</evidence>
<comment type="caution">
    <text evidence="13">The sequence shown here is derived from an EMBL/GenBank/DDBJ whole genome shotgun (WGS) entry which is preliminary data.</text>
</comment>
<feature type="transmembrane region" description="Helical" evidence="9">
    <location>
        <begin position="67"/>
        <end position="88"/>
    </location>
</feature>
<keyword evidence="5 9" id="KW-0064">Aspartyl protease</keyword>
<dbReference type="PANTHER" id="PTHR33695">
    <property type="entry name" value="LIPOPROTEIN SIGNAL PEPTIDASE"/>
    <property type="match status" value="1"/>
</dbReference>
<dbReference type="HAMAP" id="MF_00161">
    <property type="entry name" value="LspA"/>
    <property type="match status" value="1"/>
</dbReference>
<organism evidence="13 14">
    <name type="scientific">Pseudoroseomonas ludipueritiae</name>
    <dbReference type="NCBI Taxonomy" id="198093"/>
    <lineage>
        <taxon>Bacteria</taxon>
        <taxon>Pseudomonadati</taxon>
        <taxon>Pseudomonadota</taxon>
        <taxon>Alphaproteobacteria</taxon>
        <taxon>Acetobacterales</taxon>
        <taxon>Acetobacteraceae</taxon>
        <taxon>Pseudoroseomonas</taxon>
    </lineage>
</organism>
<evidence type="ECO:0000256" key="2">
    <source>
        <dbReference type="ARBA" id="ARBA00022475"/>
    </source>
</evidence>
<dbReference type="InterPro" id="IPR001872">
    <property type="entry name" value="Peptidase_A8"/>
</dbReference>
<dbReference type="NCBIfam" id="TIGR00077">
    <property type="entry name" value="lspA"/>
    <property type="match status" value="1"/>
</dbReference>
<evidence type="ECO:0000256" key="4">
    <source>
        <dbReference type="ARBA" id="ARBA00022692"/>
    </source>
</evidence>
<comment type="similarity">
    <text evidence="1 9 11">Belongs to the peptidase A8 family.</text>
</comment>
<dbReference type="PANTHER" id="PTHR33695:SF1">
    <property type="entry name" value="LIPOPROTEIN SIGNAL PEPTIDASE"/>
    <property type="match status" value="1"/>
</dbReference>
<evidence type="ECO:0000256" key="3">
    <source>
        <dbReference type="ARBA" id="ARBA00022670"/>
    </source>
</evidence>
<keyword evidence="4 9" id="KW-0812">Transmembrane</keyword>
<keyword evidence="8 9" id="KW-0472">Membrane</keyword>
<feature type="active site" evidence="9">
    <location>
        <position position="164"/>
    </location>
</feature>
<evidence type="ECO:0000256" key="10">
    <source>
        <dbReference type="RuleBase" id="RU000594"/>
    </source>
</evidence>
<evidence type="ECO:0000256" key="11">
    <source>
        <dbReference type="RuleBase" id="RU004181"/>
    </source>
</evidence>
<keyword evidence="3 9" id="KW-0645">Protease</keyword>
<dbReference type="PROSITE" id="PS00855">
    <property type="entry name" value="SPASE_II"/>
    <property type="match status" value="1"/>
</dbReference>
<name>A0ABR7R2J9_9PROT</name>
<protein>
    <recommendedName>
        <fullName evidence="9">Lipoprotein signal peptidase</fullName>
        <ecNumber evidence="9">3.4.23.36</ecNumber>
    </recommendedName>
    <alternativeName>
        <fullName evidence="9">Prolipoprotein signal peptidase</fullName>
    </alternativeName>
    <alternativeName>
        <fullName evidence="9">Signal peptidase II</fullName>
        <shortName evidence="9">SPase II</shortName>
    </alternativeName>
</protein>
<dbReference type="EMBL" id="JACTUZ010000006">
    <property type="protein sequence ID" value="MBC9175956.1"/>
    <property type="molecule type" value="Genomic_DNA"/>
</dbReference>
<evidence type="ECO:0000256" key="12">
    <source>
        <dbReference type="SAM" id="MobiDB-lite"/>
    </source>
</evidence>
<comment type="catalytic activity">
    <reaction evidence="9 10">
        <text>Release of signal peptides from bacterial membrane prolipoproteins. Hydrolyzes -Xaa-Yaa-Zaa-|-(S,diacylglyceryl)Cys-, in which Xaa is hydrophobic (preferably Leu), and Yaa (Ala or Ser) and Zaa (Gly or Ala) have small, neutral side chains.</text>
        <dbReference type="EC" id="3.4.23.36"/>
    </reaction>
</comment>
<evidence type="ECO:0000313" key="13">
    <source>
        <dbReference type="EMBL" id="MBC9175956.1"/>
    </source>
</evidence>
<comment type="pathway">
    <text evidence="9">Protein modification; lipoprotein biosynthesis (signal peptide cleavage).</text>
</comment>
<accession>A0ABR7R2J9</accession>
<evidence type="ECO:0000256" key="5">
    <source>
        <dbReference type="ARBA" id="ARBA00022750"/>
    </source>
</evidence>
<feature type="transmembrane region" description="Helical" evidence="9">
    <location>
        <begin position="120"/>
        <end position="136"/>
    </location>
</feature>
<proteinExistence type="inferred from homology"/>
<evidence type="ECO:0000256" key="9">
    <source>
        <dbReference type="HAMAP-Rule" id="MF_00161"/>
    </source>
</evidence>
<comment type="subcellular location">
    <subcellularLocation>
        <location evidence="9">Cell membrane</location>
        <topology evidence="9">Multi-pass membrane protein</topology>
    </subcellularLocation>
</comment>
<feature type="active site" evidence="9">
    <location>
        <position position="146"/>
    </location>
</feature>
<evidence type="ECO:0000256" key="7">
    <source>
        <dbReference type="ARBA" id="ARBA00022989"/>
    </source>
</evidence>
<feature type="transmembrane region" description="Helical" evidence="9">
    <location>
        <begin position="156"/>
        <end position="176"/>
    </location>
</feature>
<keyword evidence="7 9" id="KW-1133">Transmembrane helix</keyword>
<dbReference type="GO" id="GO:0004190">
    <property type="term" value="F:aspartic-type endopeptidase activity"/>
    <property type="evidence" value="ECO:0007669"/>
    <property type="project" value="UniProtKB-EC"/>
</dbReference>
<comment type="function">
    <text evidence="9 10">This protein specifically catalyzes the removal of signal peptides from prolipoproteins.</text>
</comment>
<evidence type="ECO:0000256" key="8">
    <source>
        <dbReference type="ARBA" id="ARBA00023136"/>
    </source>
</evidence>
<gene>
    <name evidence="9 13" type="primary">lspA</name>
    <name evidence="13" type="ORF">IBL25_03225</name>
</gene>
<dbReference type="Proteomes" id="UP000603940">
    <property type="component" value="Unassembled WGS sequence"/>
</dbReference>